<feature type="signal peptide" evidence="1">
    <location>
        <begin position="1"/>
        <end position="24"/>
    </location>
</feature>
<proteinExistence type="predicted"/>
<dbReference type="EMBL" id="JAABOO010000003">
    <property type="protein sequence ID" value="NER14731.1"/>
    <property type="molecule type" value="Genomic_DNA"/>
</dbReference>
<dbReference type="RefSeq" id="WP_163608011.1">
    <property type="nucleotide sequence ID" value="NZ_JAABOO010000003.1"/>
</dbReference>
<evidence type="ECO:0000256" key="1">
    <source>
        <dbReference type="SAM" id="SignalP"/>
    </source>
</evidence>
<protein>
    <recommendedName>
        <fullName evidence="4">DUF4932 domain-containing protein</fullName>
    </recommendedName>
</protein>
<dbReference type="Proteomes" id="UP000468581">
    <property type="component" value="Unassembled WGS sequence"/>
</dbReference>
<organism evidence="2 3">
    <name type="scientific">Leptobacterium flavescens</name>
    <dbReference type="NCBI Taxonomy" id="472055"/>
    <lineage>
        <taxon>Bacteria</taxon>
        <taxon>Pseudomonadati</taxon>
        <taxon>Bacteroidota</taxon>
        <taxon>Flavobacteriia</taxon>
        <taxon>Flavobacteriales</taxon>
        <taxon>Flavobacteriaceae</taxon>
        <taxon>Leptobacterium</taxon>
    </lineage>
</organism>
<gene>
    <name evidence="2" type="ORF">GWK08_14840</name>
</gene>
<comment type="caution">
    <text evidence="2">The sequence shown here is derived from an EMBL/GenBank/DDBJ whole genome shotgun (WGS) entry which is preliminary data.</text>
</comment>
<dbReference type="AlphaFoldDB" id="A0A6P0UMX9"/>
<evidence type="ECO:0008006" key="4">
    <source>
        <dbReference type="Google" id="ProtNLM"/>
    </source>
</evidence>
<reference evidence="2 3" key="1">
    <citation type="submission" date="2020-01" db="EMBL/GenBank/DDBJ databases">
        <title>Leptobacterium flavescens.</title>
        <authorList>
            <person name="Wang G."/>
        </authorList>
    </citation>
    <scope>NUCLEOTIDE SEQUENCE [LARGE SCALE GENOMIC DNA]</scope>
    <source>
        <strain evidence="2 3">KCTC 22160</strain>
    </source>
</reference>
<feature type="chain" id="PRO_5027085792" description="DUF4932 domain-containing protein" evidence="1">
    <location>
        <begin position="25"/>
        <end position="342"/>
    </location>
</feature>
<evidence type="ECO:0000313" key="2">
    <source>
        <dbReference type="EMBL" id="NER14731.1"/>
    </source>
</evidence>
<accession>A0A6P0UMX9</accession>
<sequence>MSKIRLYLLIALTNLSVFYTSVCAQEIQAGKIGESELYEFYSNFWFNMHHFFKQESLINSVKGTSVIEKATLDKMTTGERSVLQAVIEYYKTELLDEDLRTSDLMSAFKQWIIGRDEERLTDIPESLRGLSEQLQNAAAVYRKYFWADHQAANKAVLEQNLDLIKGSEKRVSERLSDLTKSYWDNKKIRVDISYYAKASERNLTNRPYTSLFPTHVVMNSSGKADTPRGNWLELLYHESSHHLILSSGGFVGGTIRDISQVSGQRSPRQLWHAYLFYFSGVVTQAELKKQGFDNYELYMVRNKVFSSYIPFLLEYLPSYIEHKVSLHKATTDIVEAIRKSRE</sequence>
<name>A0A6P0UMX9_9FLAO</name>
<keyword evidence="1" id="KW-0732">Signal</keyword>
<keyword evidence="3" id="KW-1185">Reference proteome</keyword>
<evidence type="ECO:0000313" key="3">
    <source>
        <dbReference type="Proteomes" id="UP000468581"/>
    </source>
</evidence>